<proteinExistence type="predicted"/>
<keyword evidence="3" id="KW-1185">Reference proteome</keyword>
<dbReference type="AlphaFoldDB" id="A0A8H9YL36"/>
<dbReference type="EMBL" id="JABWQF010000001">
    <property type="protein sequence ID" value="MBC3290174.1"/>
    <property type="molecule type" value="Genomic_DNA"/>
</dbReference>
<sequence>MFGASNKSHPAESRSAHSLAGIAHAATAFEARDCEILTRELILNLHEEETISGLDADNLRILSKVALEKRLFEIANL</sequence>
<reference evidence="2" key="2">
    <citation type="submission" date="2021-06" db="EMBL/GenBank/DDBJ databases">
        <title>Updating the genus Pseudomonas: Description of 43 new species and partition of the Pseudomonas putida group.</title>
        <authorList>
            <person name="Girard L."/>
            <person name="Lood C."/>
            <person name="Vandamme P."/>
            <person name="Rokni-Zadeh H."/>
            <person name="van Noort V."/>
            <person name="Hofte M."/>
            <person name="Lavigne R."/>
            <person name="De Mot R."/>
        </authorList>
    </citation>
    <scope>NUCLEOTIDE SEQUENCE</scope>
    <source>
        <strain evidence="2">SWRI145</strain>
    </source>
</reference>
<evidence type="ECO:0000313" key="1">
    <source>
        <dbReference type="EMBL" id="MBC3290174.1"/>
    </source>
</evidence>
<evidence type="ECO:0000313" key="3">
    <source>
        <dbReference type="Proteomes" id="UP000615613"/>
    </source>
</evidence>
<organism evidence="1">
    <name type="scientific">Pseudomonas tritici</name>
    <dbReference type="NCBI Taxonomy" id="2745518"/>
    <lineage>
        <taxon>Bacteria</taxon>
        <taxon>Pseudomonadati</taxon>
        <taxon>Pseudomonadota</taxon>
        <taxon>Gammaproteobacteria</taxon>
        <taxon>Pseudomonadales</taxon>
        <taxon>Pseudomonadaceae</taxon>
        <taxon>Pseudomonas</taxon>
    </lineage>
</organism>
<accession>A0A8H9YL36</accession>
<dbReference type="EMBL" id="CP077084">
    <property type="protein sequence ID" value="QXH82630.1"/>
    <property type="molecule type" value="Genomic_DNA"/>
</dbReference>
<name>A0A8H9YL36_9PSED</name>
<gene>
    <name evidence="2" type="ORF">HU722_0021960</name>
    <name evidence="1" type="ORF">HU722_01415</name>
</gene>
<evidence type="ECO:0000313" key="2">
    <source>
        <dbReference type="EMBL" id="QXH82630.1"/>
    </source>
</evidence>
<dbReference type="Proteomes" id="UP000615613">
    <property type="component" value="Chromosome"/>
</dbReference>
<dbReference type="KEGG" id="ptrt:HU722_0021960"/>
<protein>
    <submittedName>
        <fullName evidence="1">Uncharacterized protein</fullName>
    </submittedName>
</protein>
<reference evidence="1" key="1">
    <citation type="journal article" date="2020" name="Microorganisms">
        <title>Reliable Identification of Environmental Pseudomonas Isolates Using the rpoD Gene.</title>
        <authorList>
            <consortium name="The Broad Institute Genome Sequencing Platform"/>
            <person name="Girard L."/>
            <person name="Lood C."/>
            <person name="Rokni-Zadeh H."/>
            <person name="van Noort V."/>
            <person name="Lavigne R."/>
            <person name="De Mot R."/>
        </authorList>
    </citation>
    <scope>NUCLEOTIDE SEQUENCE [LARGE SCALE GENOMIC DNA]</scope>
    <source>
        <strain evidence="1">SWRI145</strain>
    </source>
</reference>
<dbReference type="RefSeq" id="WP_186754502.1">
    <property type="nucleotide sequence ID" value="NZ_CP077084.1"/>
</dbReference>